<dbReference type="EMBL" id="JABZRD010000197">
    <property type="protein sequence ID" value="MBF1283648.1"/>
    <property type="molecule type" value="Genomic_DNA"/>
</dbReference>
<reference evidence="3" key="1">
    <citation type="submission" date="2020-04" db="EMBL/GenBank/DDBJ databases">
        <title>Deep metagenomics examines the oral microbiome during advanced dental caries in children, revealing novel taxa and co-occurrences with host molecules.</title>
        <authorList>
            <person name="Baker J.L."/>
            <person name="Morton J.T."/>
            <person name="Dinis M."/>
            <person name="Alvarez R."/>
            <person name="Tran N.C."/>
            <person name="Knight R."/>
            <person name="Edlund A."/>
        </authorList>
    </citation>
    <scope>NUCLEOTIDE SEQUENCE</scope>
    <source>
        <strain evidence="3">JCVI_24_bin.2</strain>
    </source>
</reference>
<evidence type="ECO:0000256" key="2">
    <source>
        <dbReference type="SAM" id="Phobius"/>
    </source>
</evidence>
<keyword evidence="2" id="KW-1133">Transmembrane helix</keyword>
<feature type="region of interest" description="Disordered" evidence="1">
    <location>
        <begin position="1"/>
        <end position="31"/>
    </location>
</feature>
<gene>
    <name evidence="3" type="ORF">HXM93_03835</name>
</gene>
<protein>
    <submittedName>
        <fullName evidence="3">Uncharacterized protein</fullName>
    </submittedName>
</protein>
<name>A0A930DRR1_9FIRM</name>
<evidence type="ECO:0000313" key="4">
    <source>
        <dbReference type="Proteomes" id="UP000709351"/>
    </source>
</evidence>
<evidence type="ECO:0000313" key="3">
    <source>
        <dbReference type="EMBL" id="MBF1283648.1"/>
    </source>
</evidence>
<dbReference type="Proteomes" id="UP000709351">
    <property type="component" value="Unassembled WGS sequence"/>
</dbReference>
<proteinExistence type="predicted"/>
<sequence length="65" mass="7085">KFTEKTEINLTVTEQEETPATDDMDKMDVQEPKSSFPIPIAGVILAVAAVGAASYFVKKNKGKKK</sequence>
<keyword evidence="2" id="KW-0472">Membrane</keyword>
<evidence type="ECO:0000256" key="1">
    <source>
        <dbReference type="SAM" id="MobiDB-lite"/>
    </source>
</evidence>
<dbReference type="AlphaFoldDB" id="A0A930DRR1"/>
<accession>A0A930DRR1</accession>
<feature type="non-terminal residue" evidence="3">
    <location>
        <position position="1"/>
    </location>
</feature>
<comment type="caution">
    <text evidence="3">The sequence shown here is derived from an EMBL/GenBank/DDBJ whole genome shotgun (WGS) entry which is preliminary data.</text>
</comment>
<keyword evidence="2" id="KW-0812">Transmembrane</keyword>
<organism evidence="3 4">
    <name type="scientific">Oribacterium parvum</name>
    <dbReference type="NCBI Taxonomy" id="1501329"/>
    <lineage>
        <taxon>Bacteria</taxon>
        <taxon>Bacillati</taxon>
        <taxon>Bacillota</taxon>
        <taxon>Clostridia</taxon>
        <taxon>Lachnospirales</taxon>
        <taxon>Lachnospiraceae</taxon>
        <taxon>Oribacterium</taxon>
    </lineage>
</organism>
<feature type="transmembrane region" description="Helical" evidence="2">
    <location>
        <begin position="36"/>
        <end position="57"/>
    </location>
</feature>